<sequence length="233" mass="26363">MDILLNNIKIDSKDIPMLSMLSEEELSMMTSSLEAQYVKRGETIFTSGHPADVMFILHEGVFKLSMPLTDGREQIMYLFTAGDFVGGLNILSGDKYVYNAVCLADSLIIKISSDDFRNVLLKNYDFLMILIEQCYERIRKSESLVDILSGINADMKVAKLLINFANLYGKVTKDGILLDLNINREELGFYSGVTRETISRKLNQFEKAKIVRLLPKGNILIRKMDVLENIVSS</sequence>
<feature type="domain" description="HTH crp-type" evidence="5">
    <location>
        <begin position="151"/>
        <end position="225"/>
    </location>
</feature>
<keyword evidence="7" id="KW-1185">Reference proteome</keyword>
<dbReference type="PANTHER" id="PTHR24567:SF28">
    <property type="entry name" value="LISTERIOLYSIN REGULATORY PROTEIN"/>
    <property type="match status" value="1"/>
</dbReference>
<dbReference type="GO" id="GO:0005829">
    <property type="term" value="C:cytosol"/>
    <property type="evidence" value="ECO:0007669"/>
    <property type="project" value="TreeGrafter"/>
</dbReference>
<dbReference type="GO" id="GO:0003700">
    <property type="term" value="F:DNA-binding transcription factor activity"/>
    <property type="evidence" value="ECO:0007669"/>
    <property type="project" value="TreeGrafter"/>
</dbReference>
<dbReference type="SMART" id="SM00100">
    <property type="entry name" value="cNMP"/>
    <property type="match status" value="1"/>
</dbReference>
<dbReference type="RefSeq" id="WP_008902656.1">
    <property type="nucleotide sequence ID" value="NZ_GL397071.1"/>
</dbReference>
<evidence type="ECO:0000256" key="1">
    <source>
        <dbReference type="ARBA" id="ARBA00023015"/>
    </source>
</evidence>
<name>E0NNZ2_9FIRM</name>
<evidence type="ECO:0000259" key="4">
    <source>
        <dbReference type="PROSITE" id="PS50042"/>
    </source>
</evidence>
<dbReference type="STRING" id="862517.HMPREF9225_1881"/>
<dbReference type="Gene3D" id="2.60.120.10">
    <property type="entry name" value="Jelly Rolls"/>
    <property type="match status" value="1"/>
</dbReference>
<evidence type="ECO:0000256" key="3">
    <source>
        <dbReference type="ARBA" id="ARBA00023163"/>
    </source>
</evidence>
<dbReference type="Pfam" id="PF00027">
    <property type="entry name" value="cNMP_binding"/>
    <property type="match status" value="1"/>
</dbReference>
<dbReference type="PRINTS" id="PR00034">
    <property type="entry name" value="HTHCRP"/>
</dbReference>
<comment type="caution">
    <text evidence="6">The sequence shown here is derived from an EMBL/GenBank/DDBJ whole genome shotgun (WGS) entry which is preliminary data.</text>
</comment>
<dbReference type="InterPro" id="IPR036388">
    <property type="entry name" value="WH-like_DNA-bd_sf"/>
</dbReference>
<dbReference type="Gene3D" id="1.10.10.10">
    <property type="entry name" value="Winged helix-like DNA-binding domain superfamily/Winged helix DNA-binding domain"/>
    <property type="match status" value="1"/>
</dbReference>
<dbReference type="SUPFAM" id="SSF51206">
    <property type="entry name" value="cAMP-binding domain-like"/>
    <property type="match status" value="1"/>
</dbReference>
<accession>E0NNZ2</accession>
<dbReference type="SMART" id="SM00419">
    <property type="entry name" value="HTH_CRP"/>
    <property type="match status" value="1"/>
</dbReference>
<dbReference type="Pfam" id="PF13545">
    <property type="entry name" value="HTH_Crp_2"/>
    <property type="match status" value="1"/>
</dbReference>
<dbReference type="Proteomes" id="UP000003280">
    <property type="component" value="Unassembled WGS sequence"/>
</dbReference>
<dbReference type="PROSITE" id="PS50042">
    <property type="entry name" value="CNMP_BINDING_3"/>
    <property type="match status" value="1"/>
</dbReference>
<keyword evidence="3" id="KW-0804">Transcription</keyword>
<proteinExistence type="predicted"/>
<gene>
    <name evidence="6" type="primary">ntcA</name>
    <name evidence="6" type="ORF">HMPREF9225_1881</name>
</gene>
<reference evidence="6 7" key="1">
    <citation type="submission" date="2010-07" db="EMBL/GenBank/DDBJ databases">
        <authorList>
            <person name="Muzny D."/>
            <person name="Qin X."/>
            <person name="Deng J."/>
            <person name="Jiang H."/>
            <person name="Liu Y."/>
            <person name="Qu J."/>
            <person name="Song X.-Z."/>
            <person name="Zhang L."/>
            <person name="Thornton R."/>
            <person name="Coyle M."/>
            <person name="Francisco L."/>
            <person name="Jackson L."/>
            <person name="Javaid M."/>
            <person name="Korchina V."/>
            <person name="Kovar C."/>
            <person name="Mata R."/>
            <person name="Mathew T."/>
            <person name="Ngo R."/>
            <person name="Nguyen L."/>
            <person name="Nguyen N."/>
            <person name="Okwuonu G."/>
            <person name="Ongeri F."/>
            <person name="Pham C."/>
            <person name="Simmons D."/>
            <person name="Wilczek-Boney K."/>
            <person name="Hale W."/>
            <person name="Jakkamsetti A."/>
            <person name="Pham P."/>
            <person name="Ruth R."/>
            <person name="San Lucas F."/>
            <person name="Warren J."/>
            <person name="Zhang J."/>
            <person name="Zhao Z."/>
            <person name="Zhou C."/>
            <person name="Zhu D."/>
            <person name="Lee S."/>
            <person name="Bess C."/>
            <person name="Blankenburg K."/>
            <person name="Forbes L."/>
            <person name="Fu Q."/>
            <person name="Gubbala S."/>
            <person name="Hirani K."/>
            <person name="Jayaseelan J.C."/>
            <person name="Lara F."/>
            <person name="Munidasa M."/>
            <person name="Palculict T."/>
            <person name="Patil S."/>
            <person name="Pu L.-L."/>
            <person name="Saada N."/>
            <person name="Tang L."/>
            <person name="Weissenberger G."/>
            <person name="Zhu Y."/>
            <person name="Hemphill L."/>
            <person name="Shang Y."/>
            <person name="Youmans B."/>
            <person name="Ayvaz T."/>
            <person name="Ross M."/>
            <person name="Santibanez J."/>
            <person name="Aqrawi P."/>
            <person name="Gross S."/>
            <person name="Joshi V."/>
            <person name="Fowler G."/>
            <person name="Nazareth L."/>
            <person name="Reid J."/>
            <person name="Worley K."/>
            <person name="Petrosino J."/>
            <person name="Highlander S."/>
            <person name="Gibbs R."/>
        </authorList>
    </citation>
    <scope>NUCLEOTIDE SEQUENCE [LARGE SCALE GENOMIC DNA]</scope>
    <source>
        <strain evidence="6 7">ATCC BAA-1640</strain>
    </source>
</reference>
<dbReference type="AlphaFoldDB" id="E0NNZ2"/>
<feature type="domain" description="Cyclic nucleotide-binding" evidence="4">
    <location>
        <begin position="17"/>
        <end position="137"/>
    </location>
</feature>
<evidence type="ECO:0000313" key="7">
    <source>
        <dbReference type="Proteomes" id="UP000003280"/>
    </source>
</evidence>
<keyword evidence="1" id="KW-0805">Transcription regulation</keyword>
<evidence type="ECO:0000313" key="6">
    <source>
        <dbReference type="EMBL" id="EFM24460.1"/>
    </source>
</evidence>
<dbReference type="HOGENOM" id="CLU_075053_3_2_9"/>
<dbReference type="InterPro" id="IPR012318">
    <property type="entry name" value="HTH_CRP"/>
</dbReference>
<dbReference type="InterPro" id="IPR018490">
    <property type="entry name" value="cNMP-bd_dom_sf"/>
</dbReference>
<evidence type="ECO:0000256" key="2">
    <source>
        <dbReference type="ARBA" id="ARBA00023125"/>
    </source>
</evidence>
<dbReference type="SUPFAM" id="SSF46785">
    <property type="entry name" value="Winged helix' DNA-binding domain"/>
    <property type="match status" value="1"/>
</dbReference>
<dbReference type="InterPro" id="IPR036390">
    <property type="entry name" value="WH_DNA-bd_sf"/>
</dbReference>
<organism evidence="6 7">
    <name type="scientific">Peptoniphilus duerdenii ATCC BAA-1640</name>
    <dbReference type="NCBI Taxonomy" id="862517"/>
    <lineage>
        <taxon>Bacteria</taxon>
        <taxon>Bacillati</taxon>
        <taxon>Bacillota</taxon>
        <taxon>Tissierellia</taxon>
        <taxon>Tissierellales</taxon>
        <taxon>Peptoniphilaceae</taxon>
        <taxon>Peptoniphilus</taxon>
    </lineage>
</organism>
<protein>
    <submittedName>
        <fullName evidence="6">Cyclic nucleotide-binding domain protein</fullName>
    </submittedName>
</protein>
<dbReference type="InterPro" id="IPR014710">
    <property type="entry name" value="RmlC-like_jellyroll"/>
</dbReference>
<dbReference type="PROSITE" id="PS51063">
    <property type="entry name" value="HTH_CRP_2"/>
    <property type="match status" value="1"/>
</dbReference>
<keyword evidence="2" id="KW-0238">DNA-binding</keyword>
<dbReference type="GO" id="GO:0003677">
    <property type="term" value="F:DNA binding"/>
    <property type="evidence" value="ECO:0007669"/>
    <property type="project" value="UniProtKB-KW"/>
</dbReference>
<dbReference type="OrthoDB" id="9798104at2"/>
<dbReference type="PANTHER" id="PTHR24567">
    <property type="entry name" value="CRP FAMILY TRANSCRIPTIONAL REGULATORY PROTEIN"/>
    <property type="match status" value="1"/>
</dbReference>
<dbReference type="EMBL" id="AEEH01000053">
    <property type="protein sequence ID" value="EFM24460.1"/>
    <property type="molecule type" value="Genomic_DNA"/>
</dbReference>
<dbReference type="eggNOG" id="COG0664">
    <property type="taxonomic scope" value="Bacteria"/>
</dbReference>
<dbReference type="CDD" id="cd00038">
    <property type="entry name" value="CAP_ED"/>
    <property type="match status" value="1"/>
</dbReference>
<dbReference type="InterPro" id="IPR000595">
    <property type="entry name" value="cNMP-bd_dom"/>
</dbReference>
<dbReference type="InterPro" id="IPR050397">
    <property type="entry name" value="Env_Response_Regulators"/>
</dbReference>
<evidence type="ECO:0000259" key="5">
    <source>
        <dbReference type="PROSITE" id="PS51063"/>
    </source>
</evidence>